<dbReference type="Pfam" id="PF02021">
    <property type="entry name" value="UPF0102"/>
    <property type="match status" value="1"/>
</dbReference>
<reference evidence="3 4" key="1">
    <citation type="submission" date="2021-09" db="EMBL/GenBank/DDBJ databases">
        <title>Aeromonas schubertii isolated from Asian sea bass.</title>
        <authorList>
            <person name="Pinpimai K."/>
        </authorList>
    </citation>
    <scope>NUCLEOTIDE SEQUENCE [LARGE SCALE GENOMIC DNA]</scope>
    <source>
        <strain evidence="3 4">CHULA2021a</strain>
    </source>
</reference>
<accession>A0ABS7V7U5</accession>
<dbReference type="CDD" id="cd20736">
    <property type="entry name" value="PoNe_Nuclease"/>
    <property type="match status" value="1"/>
</dbReference>
<dbReference type="RefSeq" id="WP_136614176.1">
    <property type="nucleotide sequence ID" value="NZ_CP039611.1"/>
</dbReference>
<dbReference type="EMBL" id="JAIRBT010000004">
    <property type="protein sequence ID" value="MBZ6065423.1"/>
    <property type="molecule type" value="Genomic_DNA"/>
</dbReference>
<comment type="caution">
    <text evidence="3">The sequence shown here is derived from an EMBL/GenBank/DDBJ whole genome shotgun (WGS) entry which is preliminary data.</text>
</comment>
<dbReference type="SUPFAM" id="SSF52980">
    <property type="entry name" value="Restriction endonuclease-like"/>
    <property type="match status" value="1"/>
</dbReference>
<gene>
    <name evidence="3" type="ORF">LA374_04230</name>
</gene>
<dbReference type="Proteomes" id="UP000774958">
    <property type="component" value="Unassembled WGS sequence"/>
</dbReference>
<dbReference type="PANTHER" id="PTHR34039">
    <property type="entry name" value="UPF0102 PROTEIN YRAN"/>
    <property type="match status" value="1"/>
</dbReference>
<evidence type="ECO:0000256" key="1">
    <source>
        <dbReference type="ARBA" id="ARBA00006738"/>
    </source>
</evidence>
<proteinExistence type="inferred from homology"/>
<dbReference type="InterPro" id="IPR011335">
    <property type="entry name" value="Restrct_endonuc-II-like"/>
</dbReference>
<sequence length="132" mass="15193">MKRLLKQMQQHLLSLLPTTSPTHPGSRFEVMAEQRLQAAGLQPLWRNYRCRGGEIDLIMRQGQTLVFVEVRYRANRSHGGAAESITKAKQHRVQLAARHYLQRHGLNEASQSCRFDVVLFEGETPEWIPNAF</sequence>
<dbReference type="NCBIfam" id="NF009150">
    <property type="entry name" value="PRK12497.1-3"/>
    <property type="match status" value="1"/>
</dbReference>
<dbReference type="PANTHER" id="PTHR34039:SF1">
    <property type="entry name" value="UPF0102 PROTEIN YRAN"/>
    <property type="match status" value="1"/>
</dbReference>
<evidence type="ECO:0000313" key="4">
    <source>
        <dbReference type="Proteomes" id="UP000774958"/>
    </source>
</evidence>
<comment type="similarity">
    <text evidence="1 2">Belongs to the UPF0102 family.</text>
</comment>
<dbReference type="Gene3D" id="3.40.1350.10">
    <property type="match status" value="1"/>
</dbReference>
<name>A0ABS7V7U5_9GAMM</name>
<keyword evidence="4" id="KW-1185">Reference proteome</keyword>
<dbReference type="InterPro" id="IPR003509">
    <property type="entry name" value="UPF0102_YraN-like"/>
</dbReference>
<evidence type="ECO:0000256" key="2">
    <source>
        <dbReference type="HAMAP-Rule" id="MF_00048"/>
    </source>
</evidence>
<organism evidence="3 4">
    <name type="scientific">Aeromonas schubertii</name>
    <dbReference type="NCBI Taxonomy" id="652"/>
    <lineage>
        <taxon>Bacteria</taxon>
        <taxon>Pseudomonadati</taxon>
        <taxon>Pseudomonadota</taxon>
        <taxon>Gammaproteobacteria</taxon>
        <taxon>Aeromonadales</taxon>
        <taxon>Aeromonadaceae</taxon>
        <taxon>Aeromonas</taxon>
    </lineage>
</organism>
<dbReference type="InterPro" id="IPR011856">
    <property type="entry name" value="tRNA_endonuc-like_dom_sf"/>
</dbReference>
<dbReference type="HAMAP" id="MF_00048">
    <property type="entry name" value="UPF0102"/>
    <property type="match status" value="1"/>
</dbReference>
<dbReference type="NCBIfam" id="TIGR00252">
    <property type="entry name" value="YraN family protein"/>
    <property type="match status" value="1"/>
</dbReference>
<evidence type="ECO:0000313" key="3">
    <source>
        <dbReference type="EMBL" id="MBZ6065423.1"/>
    </source>
</evidence>
<protein>
    <recommendedName>
        <fullName evidence="2">UPF0102 protein LA374_04230</fullName>
    </recommendedName>
</protein>